<dbReference type="InterPro" id="IPR051053">
    <property type="entry name" value="ECH/Chromodomain_protein"/>
</dbReference>
<name>A0A554SH06_9ACTN</name>
<keyword evidence="5" id="KW-1185">Reference proteome</keyword>
<dbReference type="CDD" id="cd06558">
    <property type="entry name" value="crotonase-like"/>
    <property type="match status" value="1"/>
</dbReference>
<comment type="subcellular location">
    <subcellularLocation>
        <location evidence="1">Peroxisome</location>
    </subcellularLocation>
</comment>
<evidence type="ECO:0000256" key="1">
    <source>
        <dbReference type="ARBA" id="ARBA00004275"/>
    </source>
</evidence>
<gene>
    <name evidence="4" type="ORF">FNM00_04235</name>
</gene>
<dbReference type="InterPro" id="IPR029045">
    <property type="entry name" value="ClpP/crotonase-like_dom_sf"/>
</dbReference>
<dbReference type="PANTHER" id="PTHR43684">
    <property type="match status" value="1"/>
</dbReference>
<dbReference type="EMBL" id="VLNT01000002">
    <property type="protein sequence ID" value="TSD65635.1"/>
    <property type="molecule type" value="Genomic_DNA"/>
</dbReference>
<dbReference type="Gene3D" id="3.90.226.10">
    <property type="entry name" value="2-enoyl-CoA Hydratase, Chain A, domain 1"/>
    <property type="match status" value="1"/>
</dbReference>
<evidence type="ECO:0000256" key="3">
    <source>
        <dbReference type="ARBA" id="ARBA00023235"/>
    </source>
</evidence>
<dbReference type="OrthoDB" id="3473569at2"/>
<dbReference type="PANTHER" id="PTHR43684:SF1">
    <property type="entry name" value="ENOYL-COA DELTA ISOMERASE 2"/>
    <property type="match status" value="1"/>
</dbReference>
<comment type="caution">
    <text evidence="4">The sequence shown here is derived from an EMBL/GenBank/DDBJ whole genome shotgun (WGS) entry which is preliminary data.</text>
</comment>
<keyword evidence="2" id="KW-0576">Peroxisome</keyword>
<evidence type="ECO:0000313" key="5">
    <source>
        <dbReference type="Proteomes" id="UP000316988"/>
    </source>
</evidence>
<evidence type="ECO:0000256" key="2">
    <source>
        <dbReference type="ARBA" id="ARBA00023140"/>
    </source>
</evidence>
<evidence type="ECO:0000313" key="4">
    <source>
        <dbReference type="EMBL" id="TSD65635.1"/>
    </source>
</evidence>
<proteinExistence type="predicted"/>
<organism evidence="4 5">
    <name type="scientific">Aeromicrobium piscarium</name>
    <dbReference type="NCBI Taxonomy" id="2590901"/>
    <lineage>
        <taxon>Bacteria</taxon>
        <taxon>Bacillati</taxon>
        <taxon>Actinomycetota</taxon>
        <taxon>Actinomycetes</taxon>
        <taxon>Propionibacteriales</taxon>
        <taxon>Nocardioidaceae</taxon>
        <taxon>Aeromicrobium</taxon>
    </lineage>
</organism>
<dbReference type="AlphaFoldDB" id="A0A554SH06"/>
<keyword evidence="3 4" id="KW-0413">Isomerase</keyword>
<accession>A0A554SH06</accession>
<protein>
    <submittedName>
        <fullName evidence="4">Enoyl-CoA hydratase/isomerase family protein</fullName>
    </submittedName>
</protein>
<dbReference type="Proteomes" id="UP000316988">
    <property type="component" value="Unassembled WGS sequence"/>
</dbReference>
<dbReference type="InterPro" id="IPR001753">
    <property type="entry name" value="Enoyl-CoA_hydra/iso"/>
</dbReference>
<sequence>MNDDRPTVTTTVEGAVGYVTFDRPTDANALDLPTSRALEAAVEAMGADERVRAVVLRGNGRVFCAGGDLAAMVGEDDRSAYLRELVDSAHRAVEAMQVLPKPLIVAVQGAAAGIGFSFALGADLVVATESAKFVTAYTSVGLTPDGGMSWLLPRAVGQQRALDLIVSGRPLPATEARDWGIVGRLCADDALDATVAEVAGSLADRPMTAIGQARRLVRSSWERPLSAHLEAEAESISSIVATEEAGDHIARFLKR</sequence>
<dbReference type="RefSeq" id="WP_143911771.1">
    <property type="nucleotide sequence ID" value="NZ_VLNT01000002.1"/>
</dbReference>
<dbReference type="Pfam" id="PF00378">
    <property type="entry name" value="ECH_1"/>
    <property type="match status" value="1"/>
</dbReference>
<reference evidence="4 5" key="1">
    <citation type="submission" date="2019-07" db="EMBL/GenBank/DDBJ databases">
        <authorList>
            <person name="Zhao L.H."/>
        </authorList>
    </citation>
    <scope>NUCLEOTIDE SEQUENCE [LARGE SCALE GENOMIC DNA]</scope>
    <source>
        <strain evidence="4 5">Co35</strain>
    </source>
</reference>
<dbReference type="SUPFAM" id="SSF52096">
    <property type="entry name" value="ClpP/crotonase"/>
    <property type="match status" value="1"/>
</dbReference>
<dbReference type="GO" id="GO:0004165">
    <property type="term" value="F:delta(3)-delta(2)-enoyl-CoA isomerase activity"/>
    <property type="evidence" value="ECO:0007669"/>
    <property type="project" value="UniProtKB-ARBA"/>
</dbReference>